<proteinExistence type="predicted"/>
<dbReference type="EMBL" id="JAHUTI010017336">
    <property type="protein sequence ID" value="MED6237609.1"/>
    <property type="molecule type" value="Genomic_DNA"/>
</dbReference>
<feature type="compositionally biased region" description="Polar residues" evidence="1">
    <location>
        <begin position="174"/>
        <end position="184"/>
    </location>
</feature>
<name>A0ABU7AJG6_9TELE</name>
<accession>A0ABU7AJG6</accession>
<gene>
    <name evidence="2" type="ORF">ATANTOWER_029205</name>
</gene>
<comment type="caution">
    <text evidence="2">The sequence shown here is derived from an EMBL/GenBank/DDBJ whole genome shotgun (WGS) entry which is preliminary data.</text>
</comment>
<protein>
    <submittedName>
        <fullName evidence="2">Uncharacterized protein</fullName>
    </submittedName>
</protein>
<evidence type="ECO:0000313" key="2">
    <source>
        <dbReference type="EMBL" id="MED6237609.1"/>
    </source>
</evidence>
<keyword evidence="3" id="KW-1185">Reference proteome</keyword>
<sequence>MFFRESQTTNFTRLKKVLQRNPAWINDSTTQQLVNHTWSISNLELTDEGVIIWVKILHRLIRRTIRCNWIHPDRGVPEWHCDWACRPLVQFKGHGYWEPEVIHKAPSRVVSCPAWFPRWEFWGKYQLNCDENVSTKPDASQHTSNHTDWGLVIPEGGSNTTAQNRTRLPDTPRPKNTLSTRNRTNYPLGFRNREALQECINTKLRHLPSCFWNIFTQCRTQNYLPLAPLYTHPVYLSFITSWSKTIWTD</sequence>
<feature type="region of interest" description="Disordered" evidence="1">
    <location>
        <begin position="136"/>
        <end position="184"/>
    </location>
</feature>
<reference evidence="2 3" key="1">
    <citation type="submission" date="2021-07" db="EMBL/GenBank/DDBJ databases">
        <authorList>
            <person name="Palmer J.M."/>
        </authorList>
    </citation>
    <scope>NUCLEOTIDE SEQUENCE [LARGE SCALE GENOMIC DNA]</scope>
    <source>
        <strain evidence="2 3">AT_MEX2019</strain>
        <tissue evidence="2">Muscle</tissue>
    </source>
</reference>
<evidence type="ECO:0000256" key="1">
    <source>
        <dbReference type="SAM" id="MobiDB-lite"/>
    </source>
</evidence>
<feature type="compositionally biased region" description="Polar residues" evidence="1">
    <location>
        <begin position="157"/>
        <end position="166"/>
    </location>
</feature>
<dbReference type="Proteomes" id="UP001345963">
    <property type="component" value="Unassembled WGS sequence"/>
</dbReference>
<organism evidence="2 3">
    <name type="scientific">Ataeniobius toweri</name>
    <dbReference type="NCBI Taxonomy" id="208326"/>
    <lineage>
        <taxon>Eukaryota</taxon>
        <taxon>Metazoa</taxon>
        <taxon>Chordata</taxon>
        <taxon>Craniata</taxon>
        <taxon>Vertebrata</taxon>
        <taxon>Euteleostomi</taxon>
        <taxon>Actinopterygii</taxon>
        <taxon>Neopterygii</taxon>
        <taxon>Teleostei</taxon>
        <taxon>Neoteleostei</taxon>
        <taxon>Acanthomorphata</taxon>
        <taxon>Ovalentaria</taxon>
        <taxon>Atherinomorphae</taxon>
        <taxon>Cyprinodontiformes</taxon>
        <taxon>Goodeidae</taxon>
        <taxon>Ataeniobius</taxon>
    </lineage>
</organism>
<feature type="compositionally biased region" description="Polar residues" evidence="1">
    <location>
        <begin position="136"/>
        <end position="147"/>
    </location>
</feature>
<evidence type="ECO:0000313" key="3">
    <source>
        <dbReference type="Proteomes" id="UP001345963"/>
    </source>
</evidence>